<dbReference type="Proteomes" id="UP001597286">
    <property type="component" value="Unassembled WGS sequence"/>
</dbReference>
<keyword evidence="3" id="KW-1185">Reference proteome</keyword>
<comment type="caution">
    <text evidence="2">The sequence shown here is derived from an EMBL/GenBank/DDBJ whole genome shotgun (WGS) entry which is preliminary data.</text>
</comment>
<evidence type="ECO:0008006" key="4">
    <source>
        <dbReference type="Google" id="ProtNLM"/>
    </source>
</evidence>
<evidence type="ECO:0000256" key="1">
    <source>
        <dbReference type="SAM" id="Phobius"/>
    </source>
</evidence>
<proteinExistence type="predicted"/>
<evidence type="ECO:0000313" key="2">
    <source>
        <dbReference type="EMBL" id="MFD1812842.1"/>
    </source>
</evidence>
<feature type="transmembrane region" description="Helical" evidence="1">
    <location>
        <begin position="20"/>
        <end position="45"/>
    </location>
</feature>
<keyword evidence="1" id="KW-1133">Transmembrane helix</keyword>
<accession>A0ABW4P2Z0</accession>
<feature type="transmembrane region" description="Helical" evidence="1">
    <location>
        <begin position="51"/>
        <end position="69"/>
    </location>
</feature>
<reference evidence="3" key="1">
    <citation type="journal article" date="2019" name="Int. J. Syst. Evol. Microbiol.">
        <title>The Global Catalogue of Microorganisms (GCM) 10K type strain sequencing project: providing services to taxonomists for standard genome sequencing and annotation.</title>
        <authorList>
            <consortium name="The Broad Institute Genomics Platform"/>
            <consortium name="The Broad Institute Genome Sequencing Center for Infectious Disease"/>
            <person name="Wu L."/>
            <person name="Ma J."/>
        </authorList>
    </citation>
    <scope>NUCLEOTIDE SEQUENCE [LARGE SCALE GENOMIC DNA]</scope>
    <source>
        <strain evidence="3">DT72</strain>
    </source>
</reference>
<keyword evidence="1" id="KW-0812">Transmembrane</keyword>
<name>A0ABW4P2Z0_9NOCA</name>
<organism evidence="2 3">
    <name type="scientific">Rhodococcus gannanensis</name>
    <dbReference type="NCBI Taxonomy" id="1960308"/>
    <lineage>
        <taxon>Bacteria</taxon>
        <taxon>Bacillati</taxon>
        <taxon>Actinomycetota</taxon>
        <taxon>Actinomycetes</taxon>
        <taxon>Mycobacteriales</taxon>
        <taxon>Nocardiaceae</taxon>
        <taxon>Rhodococcus</taxon>
    </lineage>
</organism>
<keyword evidence="1" id="KW-0472">Membrane</keyword>
<protein>
    <recommendedName>
        <fullName evidence="4">Integral membrane protein</fullName>
    </recommendedName>
</protein>
<dbReference type="RefSeq" id="WP_378485364.1">
    <property type="nucleotide sequence ID" value="NZ_JBHUFB010000010.1"/>
</dbReference>
<evidence type="ECO:0000313" key="3">
    <source>
        <dbReference type="Proteomes" id="UP001597286"/>
    </source>
</evidence>
<gene>
    <name evidence="2" type="ORF">ACFSJG_11500</name>
</gene>
<sequence length="72" mass="7301">MADNTDTDTAATRRRPSPGLLLAGVAALLVSLWAFVGPVGIGAVAGGHAKWLLIAVAVVVGVVLVVSPTRRK</sequence>
<dbReference type="EMBL" id="JBHUFB010000010">
    <property type="protein sequence ID" value="MFD1812842.1"/>
    <property type="molecule type" value="Genomic_DNA"/>
</dbReference>